<feature type="non-terminal residue" evidence="6">
    <location>
        <position position="1"/>
    </location>
</feature>
<keyword evidence="3 5" id="KW-1133">Transmembrane helix</keyword>
<evidence type="ECO:0000256" key="4">
    <source>
        <dbReference type="ARBA" id="ARBA00023136"/>
    </source>
</evidence>
<dbReference type="PANTHER" id="PTHR31004:SF1">
    <property type="entry name" value="TRANSMEMBRANE PROTEIN 79"/>
    <property type="match status" value="1"/>
</dbReference>
<keyword evidence="7" id="KW-1185">Reference proteome</keyword>
<dbReference type="InterPro" id="IPR023352">
    <property type="entry name" value="MAPEG-like_dom_sf"/>
</dbReference>
<feature type="transmembrane region" description="Helical" evidence="5">
    <location>
        <begin position="132"/>
        <end position="155"/>
    </location>
</feature>
<dbReference type="OrthoDB" id="8887147at2759"/>
<dbReference type="InterPro" id="IPR001129">
    <property type="entry name" value="Membr-assoc_MAPEG"/>
</dbReference>
<dbReference type="Proteomes" id="UP000215902">
    <property type="component" value="Unassembled WGS sequence"/>
</dbReference>
<feature type="transmembrane region" description="Helical" evidence="5">
    <location>
        <begin position="15"/>
        <end position="35"/>
    </location>
</feature>
<reference evidence="6 7" key="1">
    <citation type="submission" date="2017-06" db="EMBL/GenBank/DDBJ databases">
        <title>A platform for efficient transgenesis in Macrostomum lignano, a flatworm model organism for stem cell research.</title>
        <authorList>
            <person name="Berezikov E."/>
        </authorList>
    </citation>
    <scope>NUCLEOTIDE SEQUENCE [LARGE SCALE GENOMIC DNA]</scope>
    <source>
        <strain evidence="6">DV1</strain>
        <tissue evidence="6">Whole organism</tissue>
    </source>
</reference>
<comment type="caution">
    <text evidence="6">The sequence shown here is derived from an EMBL/GenBank/DDBJ whole genome shotgun (WGS) entry which is preliminary data.</text>
</comment>
<evidence type="ECO:0000256" key="5">
    <source>
        <dbReference type="SAM" id="Phobius"/>
    </source>
</evidence>
<dbReference type="SUPFAM" id="SSF161084">
    <property type="entry name" value="MAPEG domain-like"/>
    <property type="match status" value="1"/>
</dbReference>
<dbReference type="GO" id="GO:0005765">
    <property type="term" value="C:lysosomal membrane"/>
    <property type="evidence" value="ECO:0007669"/>
    <property type="project" value="TreeGrafter"/>
</dbReference>
<evidence type="ECO:0000256" key="1">
    <source>
        <dbReference type="ARBA" id="ARBA00004370"/>
    </source>
</evidence>
<gene>
    <name evidence="6" type="ORF">BOX15_Mlig026664g2</name>
</gene>
<protein>
    <submittedName>
        <fullName evidence="6">Uncharacterized protein</fullName>
    </submittedName>
</protein>
<name>A0A267FKA7_9PLAT</name>
<feature type="transmembrane region" description="Helical" evidence="5">
    <location>
        <begin position="64"/>
        <end position="86"/>
    </location>
</feature>
<comment type="subcellular location">
    <subcellularLocation>
        <location evidence="1">Membrane</location>
    </subcellularLocation>
</comment>
<dbReference type="EMBL" id="NIVC01000971">
    <property type="protein sequence ID" value="PAA74206.1"/>
    <property type="molecule type" value="Genomic_DNA"/>
</dbReference>
<dbReference type="Gene3D" id="1.20.120.550">
    <property type="entry name" value="Membrane associated eicosanoid/glutathione metabolism-like domain"/>
    <property type="match status" value="1"/>
</dbReference>
<keyword evidence="2 5" id="KW-0812">Transmembrane</keyword>
<dbReference type="GO" id="GO:0045055">
    <property type="term" value="P:regulated exocytosis"/>
    <property type="evidence" value="ECO:0007669"/>
    <property type="project" value="TreeGrafter"/>
</dbReference>
<dbReference type="STRING" id="282301.A0A267FKA7"/>
<organism evidence="6 7">
    <name type="scientific">Macrostomum lignano</name>
    <dbReference type="NCBI Taxonomy" id="282301"/>
    <lineage>
        <taxon>Eukaryota</taxon>
        <taxon>Metazoa</taxon>
        <taxon>Spiralia</taxon>
        <taxon>Lophotrochozoa</taxon>
        <taxon>Platyhelminthes</taxon>
        <taxon>Rhabditophora</taxon>
        <taxon>Macrostomorpha</taxon>
        <taxon>Macrostomida</taxon>
        <taxon>Macrostomidae</taxon>
        <taxon>Macrostomum</taxon>
    </lineage>
</organism>
<feature type="transmembrane region" description="Helical" evidence="5">
    <location>
        <begin position="107"/>
        <end position="126"/>
    </location>
</feature>
<evidence type="ECO:0000256" key="2">
    <source>
        <dbReference type="ARBA" id="ARBA00022692"/>
    </source>
</evidence>
<dbReference type="PANTHER" id="PTHR31004">
    <property type="entry name" value="TRANSMEMBRANE PROTEIN 79"/>
    <property type="match status" value="1"/>
</dbReference>
<evidence type="ECO:0000313" key="7">
    <source>
        <dbReference type="Proteomes" id="UP000215902"/>
    </source>
</evidence>
<dbReference type="AlphaFoldDB" id="A0A267FKA7"/>
<proteinExistence type="predicted"/>
<dbReference type="GO" id="GO:0032588">
    <property type="term" value="C:trans-Golgi network membrane"/>
    <property type="evidence" value="ECO:0007669"/>
    <property type="project" value="TreeGrafter"/>
</dbReference>
<sequence>TMSDKQKQNQNGSELTKVLMGGSLGVPIMLGYYSLMLPRFTVWLAIDAQQAADPVYRLGLALRWLAPVCLTVVACIQAVATCRMFNPSIDGRTPHRMTDLWRSILQNTLEQAMVLTLNLLAMSQNLPSEKLAVVPMAVVLFIVARVIFAIGYIIWPTRRALGFSLTHLPNVAMTAYNVGCLLRF</sequence>
<evidence type="ECO:0000256" key="3">
    <source>
        <dbReference type="ARBA" id="ARBA00022989"/>
    </source>
</evidence>
<dbReference type="Pfam" id="PF01124">
    <property type="entry name" value="MAPEG"/>
    <property type="match status" value="1"/>
</dbReference>
<keyword evidence="4 5" id="KW-0472">Membrane</keyword>
<evidence type="ECO:0000313" key="6">
    <source>
        <dbReference type="EMBL" id="PAA74206.1"/>
    </source>
</evidence>
<accession>A0A267FKA7</accession>